<feature type="short sequence motif" description="DGA/G" evidence="2">
    <location>
        <begin position="184"/>
        <end position="186"/>
    </location>
</feature>
<dbReference type="PANTHER" id="PTHR24138">
    <property type="entry name" value="INTRACELLLAR PHOSPHOLIPASE A FAMILY"/>
    <property type="match status" value="1"/>
</dbReference>
<dbReference type="EMBL" id="JAUMKJ010000018">
    <property type="protein sequence ID" value="MDO3678554.1"/>
    <property type="molecule type" value="Genomic_DNA"/>
</dbReference>
<dbReference type="Gene3D" id="3.40.1090.10">
    <property type="entry name" value="Cytosolic phospholipase A2 catalytic domain"/>
    <property type="match status" value="1"/>
</dbReference>
<dbReference type="RefSeq" id="WP_302878945.1">
    <property type="nucleotide sequence ID" value="NZ_JAUMKJ010000018.1"/>
</dbReference>
<dbReference type="PANTHER" id="PTHR24138:SF12">
    <property type="entry name" value="PATATIN FAMILY PROTEIN"/>
    <property type="match status" value="1"/>
</dbReference>
<dbReference type="InterPro" id="IPR047156">
    <property type="entry name" value="Teg/CotR/CapV-like"/>
</dbReference>
<protein>
    <submittedName>
        <fullName evidence="4">CBASS cGAMP-activated phospholipase</fullName>
    </submittedName>
</protein>
<keyword evidence="2" id="KW-0378">Hydrolase</keyword>
<feature type="short sequence motif" description="GXGXXG" evidence="2">
    <location>
        <begin position="9"/>
        <end position="14"/>
    </location>
</feature>
<dbReference type="PROSITE" id="PS51635">
    <property type="entry name" value="PNPLA"/>
    <property type="match status" value="1"/>
</dbReference>
<dbReference type="InterPro" id="IPR016035">
    <property type="entry name" value="Acyl_Trfase/lysoPLipase"/>
</dbReference>
<proteinExistence type="predicted"/>
<comment type="caution">
    <text evidence="4">The sequence shown here is derived from an EMBL/GenBank/DDBJ whole genome shotgun (WGS) entry which is preliminary data.</text>
</comment>
<sequence>MKKILSIDGGGIKGAFPAAFLAELEEQLGEPIVSYFDLIVGTSTGGIIALGLGMGFSAKEITTFYEKYGPNIFQPKNQGIMAKVARKVTTGYSDMLFDTKYDAKALKVALYGLFGDRIIGDSQVRLVIPSFNIQSGTVRIYKTRHHPRFELDWKKSVVEAALATAAAPLYFQTFRTESGVPLIDGGVYANNPVGLAAVEAIGVLKWQPEELRILSLGCTEEPLDINLEKEHLGAADWKQGLIEVFMRSQSSSSYGIATLLADNHIHNNVYKINPTTPPKLYSLDGVNRIGLLKALADETARYEIAELRKRGFFAERAEPFIPIPLQS</sequence>
<dbReference type="Pfam" id="PF01734">
    <property type="entry name" value="Patatin"/>
    <property type="match status" value="1"/>
</dbReference>
<evidence type="ECO:0000256" key="1">
    <source>
        <dbReference type="ARBA" id="ARBA00023098"/>
    </source>
</evidence>
<gene>
    <name evidence="4" type="ORF">Q3C12_16190</name>
</gene>
<dbReference type="Proteomes" id="UP001168883">
    <property type="component" value="Unassembled WGS sequence"/>
</dbReference>
<evidence type="ECO:0000313" key="5">
    <source>
        <dbReference type="Proteomes" id="UP001168883"/>
    </source>
</evidence>
<dbReference type="CDD" id="cd07199">
    <property type="entry name" value="Pat17_PNPLA8_PNPLA9_like"/>
    <property type="match status" value="1"/>
</dbReference>
<dbReference type="InterPro" id="IPR002641">
    <property type="entry name" value="PNPLA_dom"/>
</dbReference>
<evidence type="ECO:0000256" key="2">
    <source>
        <dbReference type="PROSITE-ProRule" id="PRU01161"/>
    </source>
</evidence>
<feature type="domain" description="PNPLA" evidence="3">
    <location>
        <begin position="5"/>
        <end position="197"/>
    </location>
</feature>
<feature type="active site" description="Nucleophile" evidence="2">
    <location>
        <position position="43"/>
    </location>
</feature>
<keyword evidence="1 2" id="KW-0443">Lipid metabolism</keyword>
<evidence type="ECO:0000259" key="3">
    <source>
        <dbReference type="PROSITE" id="PS51635"/>
    </source>
</evidence>
<organism evidence="4 5">
    <name type="scientific">Paenibacillus ehimensis</name>
    <dbReference type="NCBI Taxonomy" id="79264"/>
    <lineage>
        <taxon>Bacteria</taxon>
        <taxon>Bacillati</taxon>
        <taxon>Bacillota</taxon>
        <taxon>Bacilli</taxon>
        <taxon>Bacillales</taxon>
        <taxon>Paenibacillaceae</taxon>
        <taxon>Paenibacillus</taxon>
    </lineage>
</organism>
<keyword evidence="5" id="KW-1185">Reference proteome</keyword>
<feature type="short sequence motif" description="GXSXG" evidence="2">
    <location>
        <begin position="41"/>
        <end position="45"/>
    </location>
</feature>
<reference evidence="4" key="1">
    <citation type="submission" date="2023-07" db="EMBL/GenBank/DDBJ databases">
        <authorList>
            <person name="Aktuganov G."/>
            <person name="Boyko T."/>
            <person name="Delegan Y."/>
            <person name="Galimzianova N."/>
            <person name="Gilvanova E."/>
            <person name="Korobov V."/>
            <person name="Kuzmina L."/>
            <person name="Melentiev A."/>
            <person name="Milman P."/>
            <person name="Ryabova A."/>
            <person name="Stupak E."/>
            <person name="Yasakov T."/>
            <person name="Zharikova N."/>
            <person name="Zhurenko E."/>
        </authorList>
    </citation>
    <scope>NUCLEOTIDE SEQUENCE</scope>
    <source>
        <strain evidence="4">IB-739</strain>
    </source>
</reference>
<dbReference type="SUPFAM" id="SSF52151">
    <property type="entry name" value="FabD/lysophospholipase-like"/>
    <property type="match status" value="1"/>
</dbReference>
<evidence type="ECO:0000313" key="4">
    <source>
        <dbReference type="EMBL" id="MDO3678554.1"/>
    </source>
</evidence>
<accession>A0ABT8VC72</accession>
<keyword evidence="2" id="KW-0442">Lipid degradation</keyword>
<dbReference type="NCBIfam" id="NF041079">
    <property type="entry name" value="CBASS_lipase"/>
    <property type="match status" value="1"/>
</dbReference>
<feature type="active site" description="Proton acceptor" evidence="2">
    <location>
        <position position="184"/>
    </location>
</feature>
<name>A0ABT8VC72_9BACL</name>